<evidence type="ECO:0000313" key="2">
    <source>
        <dbReference type="Proteomes" id="UP000275613"/>
    </source>
</evidence>
<evidence type="ECO:0000313" key="1">
    <source>
        <dbReference type="EMBL" id="RMO52694.1"/>
    </source>
</evidence>
<sequence length="185" mass="20632">MSDEAFSLDQLYAAIEHHIRDAIGGLEYVGTMPDMLQQIAVPAVLLEVSEFEPGIDQGTGESAFMARFEARVIVGSEREECQKQAAFAATQLAVLLRGQTWGLPVNEAEFVRAAQDWSRPELDGYAVWLIEWTQGIYLGDEEWPWPDPDQPPGSLVWGFSPDIGPGNEAFYRSAEELNELRERSA</sequence>
<comment type="caution">
    <text evidence="1">The sequence shown here is derived from an EMBL/GenBank/DDBJ whole genome shotgun (WGS) entry which is preliminary data.</text>
</comment>
<protein>
    <recommendedName>
        <fullName evidence="3">Phage protein</fullName>
    </recommendedName>
</protein>
<dbReference type="AlphaFoldDB" id="A0A3M3W592"/>
<accession>A0A3M3W592</accession>
<proteinExistence type="predicted"/>
<dbReference type="Proteomes" id="UP000275613">
    <property type="component" value="Unassembled WGS sequence"/>
</dbReference>
<organism evidence="1 2">
    <name type="scientific">Pseudomonas amygdali pv. eriobotryae</name>
    <dbReference type="NCBI Taxonomy" id="129137"/>
    <lineage>
        <taxon>Bacteria</taxon>
        <taxon>Pseudomonadati</taxon>
        <taxon>Pseudomonadota</taxon>
        <taxon>Gammaproteobacteria</taxon>
        <taxon>Pseudomonadales</taxon>
        <taxon>Pseudomonadaceae</taxon>
        <taxon>Pseudomonas</taxon>
        <taxon>Pseudomonas amygdali</taxon>
    </lineage>
</organism>
<reference evidence="1 2" key="1">
    <citation type="submission" date="2018-08" db="EMBL/GenBank/DDBJ databases">
        <title>Recombination of ecologically and evolutionarily significant loci maintains genetic cohesion in the Pseudomonas syringae species complex.</title>
        <authorList>
            <person name="Dillon M."/>
            <person name="Thakur S."/>
            <person name="Almeida R.N.D."/>
            <person name="Weir B.S."/>
            <person name="Guttman D.S."/>
        </authorList>
    </citation>
    <scope>NUCLEOTIDE SEQUENCE [LARGE SCALE GENOMIC DNA]</scope>
    <source>
        <strain evidence="1 2">ICMP 4316</strain>
    </source>
</reference>
<dbReference type="EMBL" id="RBPV01000399">
    <property type="protein sequence ID" value="RMO52694.1"/>
    <property type="molecule type" value="Genomic_DNA"/>
</dbReference>
<gene>
    <name evidence="1" type="ORF">ALQ39_02989</name>
</gene>
<name>A0A3M3W592_PSEA0</name>
<evidence type="ECO:0008006" key="3">
    <source>
        <dbReference type="Google" id="ProtNLM"/>
    </source>
</evidence>